<dbReference type="RefSeq" id="WP_013960033.1">
    <property type="nucleotide sequence ID" value="NC_015730.1"/>
</dbReference>
<evidence type="ECO:0000313" key="14">
    <source>
        <dbReference type="Proteomes" id="UP000001353"/>
    </source>
</evidence>
<evidence type="ECO:0000256" key="3">
    <source>
        <dbReference type="ARBA" id="ARBA00022448"/>
    </source>
</evidence>
<name>F7ZDW9_ROSLO</name>
<feature type="transmembrane region" description="Helical" evidence="9">
    <location>
        <begin position="41"/>
        <end position="60"/>
    </location>
</feature>
<evidence type="ECO:0000256" key="11">
    <source>
        <dbReference type="SAM" id="MobiDB-lite"/>
    </source>
</evidence>
<dbReference type="GO" id="GO:0015031">
    <property type="term" value="P:protein transport"/>
    <property type="evidence" value="ECO:0007669"/>
    <property type="project" value="InterPro"/>
</dbReference>
<dbReference type="Proteomes" id="UP000001353">
    <property type="component" value="Chromosome"/>
</dbReference>
<keyword evidence="14" id="KW-1185">Reference proteome</keyword>
<keyword evidence="5 9" id="KW-0997">Cell inner membrane</keyword>
<dbReference type="PANTHER" id="PTHR30386">
    <property type="entry name" value="MEMBRANE FUSION SUBUNIT OF EMRAB-TOLC MULTIDRUG EFFLUX PUMP"/>
    <property type="match status" value="1"/>
</dbReference>
<dbReference type="EMBL" id="CP002623">
    <property type="protein sequence ID" value="AEI92088.1"/>
    <property type="molecule type" value="Genomic_DNA"/>
</dbReference>
<dbReference type="OrthoDB" id="9810980at2"/>
<dbReference type="Gene3D" id="2.40.30.170">
    <property type="match status" value="1"/>
</dbReference>
<gene>
    <name evidence="13" type="ordered locus">RLO149_c000560</name>
</gene>
<dbReference type="AlphaFoldDB" id="F7ZDW9"/>
<feature type="region of interest" description="Disordered" evidence="11">
    <location>
        <begin position="1"/>
        <end position="35"/>
    </location>
</feature>
<evidence type="ECO:0000313" key="13">
    <source>
        <dbReference type="EMBL" id="AEI92088.1"/>
    </source>
</evidence>
<dbReference type="eggNOG" id="COG0845">
    <property type="taxonomic scope" value="Bacteria"/>
</dbReference>
<sequence length="453" mass="49835">MLNRFSRRTKSEKLGNVPSSAIASSSNVTASPHLSETHDGGYAKSVIWTIVLAVGAFFYWSSVTPVYEVVTGEGTIKPEGLSTRIEHLEGGIVNEIAVQDGDIVQPGQLILQLDTQIIQSELAQIDTLLTQVQESIARYETISAISFVTLDDAELRQMTSISIISEVNYRLSQIQTIRSQKSVASTEQQAIHANMESLRQELAIQQAQFDRYQRAGFNGSVSLNRREELQRENLRLESSIAQLSGEVRILDARIEQLESSERELIAQFRRDAALQLDEKRTELAGLLETRTALNFQIQRSRIVSPVSGMVNAISVQNLGEVVQPGEVIVEIIPSTGQTFAEIEIAADRIGGVTPGSSASVKVLTYDFTRYGSLEAVVEHISPSSFTKENGQTVFRVRLGFQSLTITNVGQMPDGRKVTPGMTVVADIKSEGRTILSFLLKPLRIISDRALTEA</sequence>
<evidence type="ECO:0000256" key="9">
    <source>
        <dbReference type="RuleBase" id="RU365093"/>
    </source>
</evidence>
<feature type="compositionally biased region" description="Basic residues" evidence="11">
    <location>
        <begin position="1"/>
        <end position="10"/>
    </location>
</feature>
<feature type="domain" description="AprE-like beta-barrel" evidence="12">
    <location>
        <begin position="340"/>
        <end position="429"/>
    </location>
</feature>
<keyword evidence="10" id="KW-0175">Coiled coil</keyword>
<evidence type="ECO:0000259" key="12">
    <source>
        <dbReference type="Pfam" id="PF26002"/>
    </source>
</evidence>
<evidence type="ECO:0000256" key="4">
    <source>
        <dbReference type="ARBA" id="ARBA00022475"/>
    </source>
</evidence>
<dbReference type="Pfam" id="PF26002">
    <property type="entry name" value="Beta-barrel_AprE"/>
    <property type="match status" value="1"/>
</dbReference>
<feature type="compositionally biased region" description="Polar residues" evidence="11">
    <location>
        <begin position="17"/>
        <end position="34"/>
    </location>
</feature>
<dbReference type="InterPro" id="IPR058982">
    <property type="entry name" value="Beta-barrel_AprE"/>
</dbReference>
<protein>
    <recommendedName>
        <fullName evidence="9">Membrane fusion protein (MFP) family protein</fullName>
    </recommendedName>
</protein>
<dbReference type="InterPro" id="IPR010129">
    <property type="entry name" value="T1SS_HlyD"/>
</dbReference>
<dbReference type="HOGENOM" id="CLU_023976_8_1_5"/>
<dbReference type="PANTHER" id="PTHR30386:SF26">
    <property type="entry name" value="TRANSPORT PROTEIN COMB"/>
    <property type="match status" value="1"/>
</dbReference>
<dbReference type="GO" id="GO:0005886">
    <property type="term" value="C:plasma membrane"/>
    <property type="evidence" value="ECO:0007669"/>
    <property type="project" value="UniProtKB-SubCell"/>
</dbReference>
<evidence type="ECO:0000256" key="10">
    <source>
        <dbReference type="SAM" id="Coils"/>
    </source>
</evidence>
<dbReference type="InterPro" id="IPR050739">
    <property type="entry name" value="MFP"/>
</dbReference>
<dbReference type="PRINTS" id="PR01490">
    <property type="entry name" value="RTXTOXIND"/>
</dbReference>
<keyword evidence="6 9" id="KW-0812">Transmembrane</keyword>
<keyword evidence="4 9" id="KW-1003">Cell membrane</keyword>
<evidence type="ECO:0000256" key="5">
    <source>
        <dbReference type="ARBA" id="ARBA00022519"/>
    </source>
</evidence>
<evidence type="ECO:0000256" key="1">
    <source>
        <dbReference type="ARBA" id="ARBA00004377"/>
    </source>
</evidence>
<dbReference type="STRING" id="391595.RLO149_c000560"/>
<evidence type="ECO:0000256" key="7">
    <source>
        <dbReference type="ARBA" id="ARBA00022989"/>
    </source>
</evidence>
<reference evidence="13 14" key="1">
    <citation type="journal article" date="2011" name="BMC Genomics">
        <title>Comparative genome analysis and genome-guided physiological analysis of Roseobacter litoralis.</title>
        <authorList>
            <person name="Kalhoefer D."/>
            <person name="Thole S."/>
            <person name="Voget S."/>
            <person name="Lehmann R."/>
            <person name="Liesegang H."/>
            <person name="Wollher A."/>
            <person name="Daniel R."/>
            <person name="Simon M."/>
            <person name="Brinkhoff T."/>
        </authorList>
    </citation>
    <scope>NUCLEOTIDE SEQUENCE [LARGE SCALE GENOMIC DNA]</scope>
    <source>
        <strain evidence="14">ATCC 49566 / DSM 6996 / JCM 21268 / NBRC 15278 / OCh 149</strain>
    </source>
</reference>
<evidence type="ECO:0000256" key="2">
    <source>
        <dbReference type="ARBA" id="ARBA00009477"/>
    </source>
</evidence>
<evidence type="ECO:0000256" key="8">
    <source>
        <dbReference type="ARBA" id="ARBA00023136"/>
    </source>
</evidence>
<accession>F7ZDW9</accession>
<dbReference type="KEGG" id="rli:RLO149_c000560"/>
<dbReference type="NCBIfam" id="TIGR01843">
    <property type="entry name" value="type_I_hlyD"/>
    <property type="match status" value="1"/>
</dbReference>
<dbReference type="SUPFAM" id="SSF111369">
    <property type="entry name" value="HlyD-like secretion proteins"/>
    <property type="match status" value="1"/>
</dbReference>
<evidence type="ECO:0000256" key="6">
    <source>
        <dbReference type="ARBA" id="ARBA00022692"/>
    </source>
</evidence>
<organism evidence="13 14">
    <name type="scientific">Roseobacter litoralis (strain ATCC 49566 / DSM 6996 / JCM 21268 / NBRC 15278 / OCh 149)</name>
    <dbReference type="NCBI Taxonomy" id="391595"/>
    <lineage>
        <taxon>Bacteria</taxon>
        <taxon>Pseudomonadati</taxon>
        <taxon>Pseudomonadota</taxon>
        <taxon>Alphaproteobacteria</taxon>
        <taxon>Rhodobacterales</taxon>
        <taxon>Roseobacteraceae</taxon>
        <taxon>Roseobacter</taxon>
    </lineage>
</organism>
<comment type="similarity">
    <text evidence="2 9">Belongs to the membrane fusion protein (MFP) (TC 8.A.1) family.</text>
</comment>
<comment type="subcellular location">
    <subcellularLocation>
        <location evidence="1 9">Cell inner membrane</location>
        <topology evidence="1 9">Single-pass membrane protein</topology>
    </subcellularLocation>
</comment>
<feature type="coiled-coil region" evidence="10">
    <location>
        <begin position="195"/>
        <end position="267"/>
    </location>
</feature>
<proteinExistence type="inferred from homology"/>
<keyword evidence="8 9" id="KW-0472">Membrane</keyword>
<keyword evidence="3 9" id="KW-0813">Transport</keyword>
<keyword evidence="7 9" id="KW-1133">Transmembrane helix</keyword>